<comment type="caution">
    <text evidence="3">The sequence shown here is derived from an EMBL/GenBank/DDBJ whole genome shotgun (WGS) entry which is preliminary data.</text>
</comment>
<dbReference type="RefSeq" id="XP_005651690.1">
    <property type="nucleotide sequence ID" value="XM_005651633.1"/>
</dbReference>
<keyword evidence="1" id="KW-0175">Coiled coil</keyword>
<feature type="compositionally biased region" description="Basic and acidic residues" evidence="2">
    <location>
        <begin position="367"/>
        <end position="394"/>
    </location>
</feature>
<dbReference type="OrthoDB" id="10562327at2759"/>
<proteinExistence type="predicted"/>
<reference evidence="3 4" key="1">
    <citation type="journal article" date="2012" name="Genome Biol.">
        <title>The genome of the polar eukaryotic microalga coccomyxa subellipsoidea reveals traits of cold adaptation.</title>
        <authorList>
            <person name="Blanc G."/>
            <person name="Agarkova I."/>
            <person name="Grimwood J."/>
            <person name="Kuo A."/>
            <person name="Brueggeman A."/>
            <person name="Dunigan D."/>
            <person name="Gurnon J."/>
            <person name="Ladunga I."/>
            <person name="Lindquist E."/>
            <person name="Lucas S."/>
            <person name="Pangilinan J."/>
            <person name="Proschold T."/>
            <person name="Salamov A."/>
            <person name="Schmutz J."/>
            <person name="Weeks D."/>
            <person name="Yamada T."/>
            <person name="Claverie J.M."/>
            <person name="Grigoriev I."/>
            <person name="Van Etten J."/>
            <person name="Lomsadze A."/>
            <person name="Borodovsky M."/>
        </authorList>
    </citation>
    <scope>NUCLEOTIDE SEQUENCE [LARGE SCALE GENOMIC DNA]</scope>
    <source>
        <strain evidence="3 4">C-169</strain>
    </source>
</reference>
<accession>I0Z927</accession>
<feature type="compositionally biased region" description="Basic and acidic residues" evidence="2">
    <location>
        <begin position="411"/>
        <end position="421"/>
    </location>
</feature>
<evidence type="ECO:0000256" key="2">
    <source>
        <dbReference type="SAM" id="MobiDB-lite"/>
    </source>
</evidence>
<organism evidence="3 4">
    <name type="scientific">Coccomyxa subellipsoidea (strain C-169)</name>
    <name type="common">Green microalga</name>
    <dbReference type="NCBI Taxonomy" id="574566"/>
    <lineage>
        <taxon>Eukaryota</taxon>
        <taxon>Viridiplantae</taxon>
        <taxon>Chlorophyta</taxon>
        <taxon>core chlorophytes</taxon>
        <taxon>Trebouxiophyceae</taxon>
        <taxon>Trebouxiophyceae incertae sedis</taxon>
        <taxon>Coccomyxaceae</taxon>
        <taxon>Coccomyxa</taxon>
        <taxon>Coccomyxa subellipsoidea</taxon>
    </lineage>
</organism>
<evidence type="ECO:0000313" key="4">
    <source>
        <dbReference type="Proteomes" id="UP000007264"/>
    </source>
</evidence>
<keyword evidence="4" id="KW-1185">Reference proteome</keyword>
<dbReference type="AlphaFoldDB" id="I0Z927"/>
<name>I0Z927_COCSC</name>
<sequence>MGAHGVSQAAAQALRQLQDQLAAAYTDLAACQEENAALRADARDIIQAQHAEVVSSEARATKAEEDHEATQGLLRELKTALEATLVDNAKCKAEVAQLAELKLALESCRVALQAAKERQKESGERAAAAASAQRSAEAAAAAAERRAADAECLRREGSSAAVHAQSQLQSFKQCLQEQKKELERLGNSNALLEFRCDSAEARADALQAEAAEAANRHAQEAASLKERLKEEEGRRKAGEEQALRMDGVLTALRQEATALRLAADEHAKGVCEMRVTAEAAQRFLDQERGMRDALTNALQHTETTMQRVLSLNHALVESFAEPLILATCWQQQLQAAPDLTSSVPRRAEASASHHHRRQTDAEEALEDRERAVQTQDSHKSDGGDGNRPAAHDHVPAAQRPVTNPDGAFMEPSRDTARIDPDTLENRILPAIARHMAEIKQQQAASEAQPKQAARVRGTTTFTSSSGQRGGTRGIPPSTAGAPSTTGREQVEAVVMSLEDELAVLDLRYAELLRQQQHHRQCANNKSSSNDLDLEEEVAHAAARVREAMQRKGQQIQQLWQYTAVLKT</sequence>
<dbReference type="GeneID" id="17045161"/>
<feature type="compositionally biased region" description="Low complexity" evidence="2">
    <location>
        <begin position="456"/>
        <end position="466"/>
    </location>
</feature>
<feature type="region of interest" description="Disordered" evidence="2">
    <location>
        <begin position="438"/>
        <end position="487"/>
    </location>
</feature>
<feature type="region of interest" description="Disordered" evidence="2">
    <location>
        <begin position="340"/>
        <end position="421"/>
    </location>
</feature>
<gene>
    <name evidence="3" type="ORF">COCSUDRAFT_55170</name>
</gene>
<evidence type="ECO:0000256" key="1">
    <source>
        <dbReference type="SAM" id="Coils"/>
    </source>
</evidence>
<dbReference type="KEGG" id="csl:COCSUDRAFT_55170"/>
<evidence type="ECO:0000313" key="3">
    <source>
        <dbReference type="EMBL" id="EIE27146.1"/>
    </source>
</evidence>
<feature type="compositionally biased region" description="Basic and acidic residues" evidence="2">
    <location>
        <begin position="214"/>
        <end position="240"/>
    </location>
</feature>
<feature type="coiled-coil region" evidence="1">
    <location>
        <begin position="487"/>
        <end position="514"/>
    </location>
</feature>
<dbReference type="EMBL" id="AGSI01000001">
    <property type="protein sequence ID" value="EIE27146.1"/>
    <property type="molecule type" value="Genomic_DNA"/>
</dbReference>
<dbReference type="Proteomes" id="UP000007264">
    <property type="component" value="Unassembled WGS sequence"/>
</dbReference>
<feature type="region of interest" description="Disordered" evidence="2">
    <location>
        <begin position="210"/>
        <end position="240"/>
    </location>
</feature>
<protein>
    <submittedName>
        <fullName evidence="3">Uncharacterized protein</fullName>
    </submittedName>
</protein>